<evidence type="ECO:0000313" key="8">
    <source>
        <dbReference type="EMBL" id="SVA84003.1"/>
    </source>
</evidence>
<keyword evidence="5" id="KW-0808">Transferase</keyword>
<dbReference type="GO" id="GO:0005543">
    <property type="term" value="F:phospholipid binding"/>
    <property type="evidence" value="ECO:0007669"/>
    <property type="project" value="TreeGrafter"/>
</dbReference>
<evidence type="ECO:0000256" key="3">
    <source>
        <dbReference type="ARBA" id="ARBA00022556"/>
    </source>
</evidence>
<evidence type="ECO:0000256" key="2">
    <source>
        <dbReference type="ARBA" id="ARBA00022516"/>
    </source>
</evidence>
<evidence type="ECO:0000256" key="4">
    <source>
        <dbReference type="ARBA" id="ARBA00022676"/>
    </source>
</evidence>
<dbReference type="PANTHER" id="PTHR30372">
    <property type="entry name" value="LIPID-A-DISACCHARIDE SYNTHASE"/>
    <property type="match status" value="1"/>
</dbReference>
<keyword evidence="2" id="KW-0444">Lipid biosynthesis</keyword>
<dbReference type="Pfam" id="PF02684">
    <property type="entry name" value="LpxB"/>
    <property type="match status" value="1"/>
</dbReference>
<keyword evidence="6" id="KW-0443">Lipid metabolism</keyword>
<feature type="non-terminal residue" evidence="8">
    <location>
        <position position="105"/>
    </location>
</feature>
<protein>
    <recommendedName>
        <fullName evidence="1">lipid-A-disaccharide synthase</fullName>
        <ecNumber evidence="1">2.4.1.182</ecNumber>
    </recommendedName>
</protein>
<gene>
    <name evidence="8" type="ORF">METZ01_LOCUS136857</name>
</gene>
<evidence type="ECO:0000256" key="6">
    <source>
        <dbReference type="ARBA" id="ARBA00023098"/>
    </source>
</evidence>
<proteinExistence type="predicted"/>
<dbReference type="InterPro" id="IPR003835">
    <property type="entry name" value="Glyco_trans_19"/>
</dbReference>
<keyword evidence="4" id="KW-0328">Glycosyltransferase</keyword>
<dbReference type="AlphaFoldDB" id="A0A381Z5C7"/>
<evidence type="ECO:0000256" key="5">
    <source>
        <dbReference type="ARBA" id="ARBA00022679"/>
    </source>
</evidence>
<reference evidence="8" key="1">
    <citation type="submission" date="2018-05" db="EMBL/GenBank/DDBJ databases">
        <authorList>
            <person name="Lanie J.A."/>
            <person name="Ng W.-L."/>
            <person name="Kazmierczak K.M."/>
            <person name="Andrzejewski T.M."/>
            <person name="Davidsen T.M."/>
            <person name="Wayne K.J."/>
            <person name="Tettelin H."/>
            <person name="Glass J.I."/>
            <person name="Rusch D."/>
            <person name="Podicherti R."/>
            <person name="Tsui H.-C.T."/>
            <person name="Winkler M.E."/>
        </authorList>
    </citation>
    <scope>NUCLEOTIDE SEQUENCE</scope>
</reference>
<dbReference type="GO" id="GO:0016020">
    <property type="term" value="C:membrane"/>
    <property type="evidence" value="ECO:0007669"/>
    <property type="project" value="GOC"/>
</dbReference>
<dbReference type="GO" id="GO:0009245">
    <property type="term" value="P:lipid A biosynthetic process"/>
    <property type="evidence" value="ECO:0007669"/>
    <property type="project" value="UniProtKB-KW"/>
</dbReference>
<dbReference type="GO" id="GO:0008915">
    <property type="term" value="F:lipid-A-disaccharide synthase activity"/>
    <property type="evidence" value="ECO:0007669"/>
    <property type="project" value="UniProtKB-EC"/>
</dbReference>
<organism evidence="8">
    <name type="scientific">marine metagenome</name>
    <dbReference type="NCBI Taxonomy" id="408172"/>
    <lineage>
        <taxon>unclassified sequences</taxon>
        <taxon>metagenomes</taxon>
        <taxon>ecological metagenomes</taxon>
    </lineage>
</organism>
<comment type="catalytic activity">
    <reaction evidence="7">
        <text>a lipid X + a UDP-2-N,3-O-bis[(3R)-3-hydroxyacyl]-alpha-D-glucosamine = a lipid A disaccharide + UDP + H(+)</text>
        <dbReference type="Rhea" id="RHEA:67828"/>
        <dbReference type="ChEBI" id="CHEBI:15378"/>
        <dbReference type="ChEBI" id="CHEBI:58223"/>
        <dbReference type="ChEBI" id="CHEBI:137748"/>
        <dbReference type="ChEBI" id="CHEBI:176338"/>
        <dbReference type="ChEBI" id="CHEBI:176343"/>
        <dbReference type="EC" id="2.4.1.182"/>
    </reaction>
</comment>
<accession>A0A381Z5C7</accession>
<dbReference type="EC" id="2.4.1.182" evidence="1"/>
<evidence type="ECO:0000256" key="7">
    <source>
        <dbReference type="ARBA" id="ARBA00048975"/>
    </source>
</evidence>
<dbReference type="EMBL" id="UINC01019873">
    <property type="protein sequence ID" value="SVA84003.1"/>
    <property type="molecule type" value="Genomic_DNA"/>
</dbReference>
<feature type="non-terminal residue" evidence="8">
    <location>
        <position position="1"/>
    </location>
</feature>
<keyword evidence="3" id="KW-0441">Lipid A biosynthesis</keyword>
<name>A0A381Z5C7_9ZZZZ</name>
<dbReference type="PANTHER" id="PTHR30372:SF4">
    <property type="entry name" value="LIPID-A-DISACCHARIDE SYNTHASE, MITOCHONDRIAL-RELATED"/>
    <property type="match status" value="1"/>
</dbReference>
<sequence>VTKETLKIGIIAAEHSGDRLGAKLLESLQQLYKLKVYGIGGPEVSSFNISSPAAVNYQDLQVMGLIEPIINLPRILSIRKKLLKLFINEGIDLFIGVDSPDFNMF</sequence>
<evidence type="ECO:0000256" key="1">
    <source>
        <dbReference type="ARBA" id="ARBA00012687"/>
    </source>
</evidence>